<gene>
    <name evidence="3" type="ORF">SAMN06295933_3593</name>
</gene>
<dbReference type="AlphaFoldDB" id="A0A1X7F301"/>
<dbReference type="STRING" id="1519643.SAMN06295933_3593"/>
<dbReference type="EMBL" id="FWZU01000009">
    <property type="protein sequence ID" value="SMF44372.1"/>
    <property type="molecule type" value="Genomic_DNA"/>
</dbReference>
<evidence type="ECO:0000313" key="3">
    <source>
        <dbReference type="EMBL" id="SMF44372.1"/>
    </source>
</evidence>
<dbReference type="InterPro" id="IPR013410">
    <property type="entry name" value="CRISPR-assoc_RAMP_Cmr4"/>
</dbReference>
<dbReference type="GO" id="GO:0051607">
    <property type="term" value="P:defense response to virus"/>
    <property type="evidence" value="ECO:0007669"/>
    <property type="project" value="UniProtKB-KW"/>
</dbReference>
<accession>A0A1X7F301</accession>
<dbReference type="OrthoDB" id="9789361at2"/>
<name>A0A1X7F301_9BACT</name>
<dbReference type="InterPro" id="IPR005537">
    <property type="entry name" value="RAMP_III_fam"/>
</dbReference>
<protein>
    <submittedName>
        <fullName evidence="3">CRISPR-associated protein, Cmr4 family</fullName>
    </submittedName>
</protein>
<reference evidence="4" key="1">
    <citation type="submission" date="2017-04" db="EMBL/GenBank/DDBJ databases">
        <authorList>
            <person name="Varghese N."/>
            <person name="Submissions S."/>
        </authorList>
    </citation>
    <scope>NUCLEOTIDE SEQUENCE [LARGE SCALE GENOMIC DNA]</scope>
    <source>
        <strain evidence="4">K3S</strain>
    </source>
</reference>
<sequence>MFTESNILIYRCVTPLHCGAIEAGEGIDFSVAREQFTNFPIIPATSLKGVWRDICQRTEEWKDEVAAAFGSDSQEVGKNNSGLLGFVDAQILYLPVRLSVRTFFLITCPLQISRFNDAREKKGLSTYAIKEQCENDIIISETLCDISKIYLEDIKLNAKHKTLTLPTDGVPAHLTPRLALVSDNKFEWFASNAMAIHAHNKLSVTKKSENLWYEELVPAESIFFGQLLESPPYKAKEGDTAGKYSSKLITTAPPFFQIGRNYSTGHGLMQITVVTQDESYKDD</sequence>
<evidence type="ECO:0000259" key="2">
    <source>
        <dbReference type="Pfam" id="PF03787"/>
    </source>
</evidence>
<feature type="domain" description="CRISPR type III-associated protein" evidence="2">
    <location>
        <begin position="11"/>
        <end position="269"/>
    </location>
</feature>
<keyword evidence="4" id="KW-1185">Reference proteome</keyword>
<proteinExistence type="predicted"/>
<evidence type="ECO:0000313" key="4">
    <source>
        <dbReference type="Proteomes" id="UP000192906"/>
    </source>
</evidence>
<evidence type="ECO:0000256" key="1">
    <source>
        <dbReference type="ARBA" id="ARBA00023118"/>
    </source>
</evidence>
<organism evidence="3 4">
    <name type="scientific">Desulfovibrio gilichinskyi</name>
    <dbReference type="NCBI Taxonomy" id="1519643"/>
    <lineage>
        <taxon>Bacteria</taxon>
        <taxon>Pseudomonadati</taxon>
        <taxon>Thermodesulfobacteriota</taxon>
        <taxon>Desulfovibrionia</taxon>
        <taxon>Desulfovibrionales</taxon>
        <taxon>Desulfovibrionaceae</taxon>
        <taxon>Desulfovibrio</taxon>
    </lineage>
</organism>
<dbReference type="PANTHER" id="PTHR36700:SF1">
    <property type="entry name" value="CRISPR SYSTEM CMR SUBUNIT CMR4"/>
    <property type="match status" value="1"/>
</dbReference>
<dbReference type="RefSeq" id="WP_085104773.1">
    <property type="nucleotide sequence ID" value="NZ_FWZU01000009.1"/>
</dbReference>
<keyword evidence="1" id="KW-0051">Antiviral defense</keyword>
<dbReference type="NCBIfam" id="TIGR02580">
    <property type="entry name" value="cas_RAMP_Cmr4"/>
    <property type="match status" value="1"/>
</dbReference>
<dbReference type="PANTHER" id="PTHR36700">
    <property type="entry name" value="CRISPR SYSTEM CMR SUBUNIT CMR4"/>
    <property type="match status" value="1"/>
</dbReference>
<dbReference type="Proteomes" id="UP000192906">
    <property type="component" value="Unassembled WGS sequence"/>
</dbReference>
<dbReference type="Pfam" id="PF03787">
    <property type="entry name" value="RAMPs"/>
    <property type="match status" value="1"/>
</dbReference>